<dbReference type="GO" id="GO:0009103">
    <property type="term" value="P:lipopolysaccharide biosynthetic process"/>
    <property type="evidence" value="ECO:0007669"/>
    <property type="project" value="UniProtKB-ARBA"/>
</dbReference>
<feature type="transmembrane region" description="Helical" evidence="8">
    <location>
        <begin position="12"/>
        <end position="32"/>
    </location>
</feature>
<feature type="transmembrane region" description="Helical" evidence="8">
    <location>
        <begin position="143"/>
        <end position="160"/>
    </location>
</feature>
<evidence type="ECO:0000256" key="2">
    <source>
        <dbReference type="ARBA" id="ARBA00022475"/>
    </source>
</evidence>
<dbReference type="EMBL" id="QQAX01000026">
    <property type="protein sequence ID" value="RDI39849.1"/>
    <property type="molecule type" value="Genomic_DNA"/>
</dbReference>
<dbReference type="PANTHER" id="PTHR33908:SF3">
    <property type="entry name" value="UNDECAPRENYL PHOSPHATE-ALPHA-4-AMINO-4-DEOXY-L-ARABINOSE ARABINOSYL TRANSFERASE"/>
    <property type="match status" value="1"/>
</dbReference>
<dbReference type="GO" id="GO:0016763">
    <property type="term" value="F:pentosyltransferase activity"/>
    <property type="evidence" value="ECO:0007669"/>
    <property type="project" value="TreeGrafter"/>
</dbReference>
<gene>
    <name evidence="11" type="ORF">C8D86_12621</name>
</gene>
<dbReference type="GO" id="GO:0005886">
    <property type="term" value="C:plasma membrane"/>
    <property type="evidence" value="ECO:0007669"/>
    <property type="project" value="UniProtKB-SubCell"/>
</dbReference>
<evidence type="ECO:0000256" key="5">
    <source>
        <dbReference type="ARBA" id="ARBA00022692"/>
    </source>
</evidence>
<keyword evidence="3" id="KW-0328">Glycosyltransferase</keyword>
<reference evidence="11 12" key="1">
    <citation type="submission" date="2018-07" db="EMBL/GenBank/DDBJ databases">
        <title>Genomic Encyclopedia of Type Strains, Phase IV (KMG-IV): sequencing the most valuable type-strain genomes for metagenomic binning, comparative biology and taxonomic classification.</title>
        <authorList>
            <person name="Goeker M."/>
        </authorList>
    </citation>
    <scope>NUCLEOTIDE SEQUENCE [LARGE SCALE GENOMIC DNA]</scope>
    <source>
        <strain evidence="11 12">DSM 16500</strain>
    </source>
</reference>
<evidence type="ECO:0000256" key="3">
    <source>
        <dbReference type="ARBA" id="ARBA00022676"/>
    </source>
</evidence>
<feature type="domain" description="Aminoarabinose transferase C-terminal" evidence="10">
    <location>
        <begin position="451"/>
        <end position="536"/>
    </location>
</feature>
<feature type="transmembrane region" description="Helical" evidence="8">
    <location>
        <begin position="118"/>
        <end position="136"/>
    </location>
</feature>
<evidence type="ECO:0000256" key="8">
    <source>
        <dbReference type="SAM" id="Phobius"/>
    </source>
</evidence>
<dbReference type="Proteomes" id="UP000254720">
    <property type="component" value="Unassembled WGS sequence"/>
</dbReference>
<dbReference type="GO" id="GO:0006493">
    <property type="term" value="P:protein O-linked glycosylation"/>
    <property type="evidence" value="ECO:0007669"/>
    <property type="project" value="InterPro"/>
</dbReference>
<feature type="transmembrane region" description="Helical" evidence="8">
    <location>
        <begin position="306"/>
        <end position="322"/>
    </location>
</feature>
<feature type="transmembrane region" description="Helical" evidence="8">
    <location>
        <begin position="172"/>
        <end position="204"/>
    </location>
</feature>
<keyword evidence="5 8" id="KW-0812">Transmembrane</keyword>
<dbReference type="PANTHER" id="PTHR33908">
    <property type="entry name" value="MANNOSYLTRANSFERASE YKCB-RELATED"/>
    <property type="match status" value="1"/>
</dbReference>
<dbReference type="InterPro" id="IPR050297">
    <property type="entry name" value="LipidA_mod_glycosyltrf_83"/>
</dbReference>
<keyword evidence="4 11" id="KW-0808">Transferase</keyword>
<keyword evidence="7 8" id="KW-0472">Membrane</keyword>
<evidence type="ECO:0000313" key="11">
    <source>
        <dbReference type="EMBL" id="RDI39849.1"/>
    </source>
</evidence>
<dbReference type="GO" id="GO:0000030">
    <property type="term" value="F:mannosyltransferase activity"/>
    <property type="evidence" value="ECO:0007669"/>
    <property type="project" value="InterPro"/>
</dbReference>
<feature type="transmembrane region" description="Helical" evidence="8">
    <location>
        <begin position="267"/>
        <end position="285"/>
    </location>
</feature>
<evidence type="ECO:0000256" key="1">
    <source>
        <dbReference type="ARBA" id="ARBA00004651"/>
    </source>
</evidence>
<evidence type="ECO:0000256" key="7">
    <source>
        <dbReference type="ARBA" id="ARBA00023136"/>
    </source>
</evidence>
<evidence type="ECO:0000256" key="6">
    <source>
        <dbReference type="ARBA" id="ARBA00022989"/>
    </source>
</evidence>
<proteinExistence type="predicted"/>
<dbReference type="RefSeq" id="WP_114835206.1">
    <property type="nucleotide sequence ID" value="NZ_LR699114.1"/>
</dbReference>
<keyword evidence="12" id="KW-1185">Reference proteome</keyword>
<feature type="transmembrane region" description="Helical" evidence="8">
    <location>
        <begin position="391"/>
        <end position="414"/>
    </location>
</feature>
<sequence length="557" mass="64203">MQRHQLPNQYASWWLDICFLLVILGGLFFILLGSRPLFVPDEGRYAEIAREMAMSGDYVTPYLNSIKYFEKPVLFYWLGAAAIKIGGLNLWSVRSINALLALLGCLFTYFTGRKLYDRTTGLLAALILGTSALYFVMTRMVSLDLPVTVFLAATLYAFLLGVQEPAGIKRRIYLWGAAAAAALAVLTKGLIGIVFPVMIIGAWIVLMGEWRLLKRLYLPSCLLIFLLITVPWHVVVGLRNPEFFYFYFIEQHFLRYTMKEIGHYQPVWFFIPNLILGFFPWIVFLPQAIAKSLPSNWHTRRSHQTELFLLLWAALIFAFFSFSKSKLIPYILPVLPPLALLTARYLAQGLAQKYQTGIRIGYLGLVVLAIIIAGVFYLFTTRAVLPDSTQAVIYFCTAAAVLVTGTLFSCFYAFRDIRKAIIATFVTTWLFFLMVMAGMPAIDTRSIQPLANRLIPILKPQDEVITYNQYYQDLPFYLQRRVNILNWRNELSYGMQHQNTHAWMINDEIFWQRWHSHQRVFVVISLDEYEQLRKRHPRKPIYLLDKTVTNALISNQP</sequence>
<dbReference type="Pfam" id="PF18583">
    <property type="entry name" value="Arnt_C"/>
    <property type="match status" value="1"/>
</dbReference>
<keyword evidence="6 8" id="KW-1133">Transmembrane helix</keyword>
<feature type="domain" description="ArnT-like N-terminal" evidence="9">
    <location>
        <begin position="39"/>
        <end position="243"/>
    </location>
</feature>
<dbReference type="InterPro" id="IPR040845">
    <property type="entry name" value="Arnt_C"/>
</dbReference>
<evidence type="ECO:0000313" key="12">
    <source>
        <dbReference type="Proteomes" id="UP000254720"/>
    </source>
</evidence>
<feature type="transmembrane region" description="Helical" evidence="8">
    <location>
        <begin position="421"/>
        <end position="442"/>
    </location>
</feature>
<dbReference type="OrthoDB" id="9775035at2"/>
<protein>
    <submittedName>
        <fullName evidence="11">4-amino-4-deoxy-L-arabinose transferase-like glycosyltransferase</fullName>
    </submittedName>
</protein>
<dbReference type="InterPro" id="IPR003342">
    <property type="entry name" value="ArnT-like_N"/>
</dbReference>
<feature type="transmembrane region" description="Helical" evidence="8">
    <location>
        <begin position="359"/>
        <end position="379"/>
    </location>
</feature>
<feature type="transmembrane region" description="Helical" evidence="8">
    <location>
        <begin position="96"/>
        <end position="112"/>
    </location>
</feature>
<comment type="subcellular location">
    <subcellularLocation>
        <location evidence="1">Cell membrane</location>
        <topology evidence="1">Multi-pass membrane protein</topology>
    </subcellularLocation>
</comment>
<dbReference type="Pfam" id="PF02366">
    <property type="entry name" value="PMT"/>
    <property type="match status" value="1"/>
</dbReference>
<accession>A0A370GA03</accession>
<evidence type="ECO:0000256" key="4">
    <source>
        <dbReference type="ARBA" id="ARBA00022679"/>
    </source>
</evidence>
<keyword evidence="2" id="KW-1003">Cell membrane</keyword>
<evidence type="ECO:0000259" key="10">
    <source>
        <dbReference type="Pfam" id="PF18583"/>
    </source>
</evidence>
<feature type="transmembrane region" description="Helical" evidence="8">
    <location>
        <begin position="216"/>
        <end position="235"/>
    </location>
</feature>
<dbReference type="GO" id="GO:0010041">
    <property type="term" value="P:response to iron(III) ion"/>
    <property type="evidence" value="ECO:0007669"/>
    <property type="project" value="TreeGrafter"/>
</dbReference>
<name>A0A370GA03_9COXI</name>
<dbReference type="AlphaFoldDB" id="A0A370GA03"/>
<organism evidence="11 12">
    <name type="scientific">Aquicella lusitana</name>
    <dbReference type="NCBI Taxonomy" id="254246"/>
    <lineage>
        <taxon>Bacteria</taxon>
        <taxon>Pseudomonadati</taxon>
        <taxon>Pseudomonadota</taxon>
        <taxon>Gammaproteobacteria</taxon>
        <taxon>Legionellales</taxon>
        <taxon>Coxiellaceae</taxon>
        <taxon>Aquicella</taxon>
    </lineage>
</organism>
<evidence type="ECO:0000259" key="9">
    <source>
        <dbReference type="Pfam" id="PF02366"/>
    </source>
</evidence>
<comment type="caution">
    <text evidence="11">The sequence shown here is derived from an EMBL/GenBank/DDBJ whole genome shotgun (WGS) entry which is preliminary data.</text>
</comment>